<feature type="transmembrane region" description="Helical" evidence="6">
    <location>
        <begin position="20"/>
        <end position="43"/>
    </location>
</feature>
<dbReference type="AlphaFoldDB" id="A0AAD6XVS4"/>
<evidence type="ECO:0000313" key="9">
    <source>
        <dbReference type="Proteomes" id="UP001222325"/>
    </source>
</evidence>
<keyword evidence="5 6" id="KW-0472">Membrane</keyword>
<feature type="transmembrane region" description="Helical" evidence="6">
    <location>
        <begin position="352"/>
        <end position="379"/>
    </location>
</feature>
<sequence>MSDSERQPLLPDGVKKKTPLPWLQLFILLWVQLAEPITSQVIYPFVNKLVSELPITGGDPSKVGYYAGLIESLFFVTEACTVLYWSSLSDRVGRRPILLTGLFGLTLSMVAFGLARSFTSVVIARCLAGLLNGNVGVIKSMMGELTDETNIAQGMALMPVVWSTGAIVGPMIGGWLSSPAEQYPNSFFARVQFFTDYPYALPCFVVAAYCATAWLFTFVYLKETVTLRPGAPGAQQAPRPSIKTVLIPRLMIAVANYSLIAFLDMSLRALQPLFYTSPIALGGLALGPSIVGSTLAAFGLFSGLWQAFAFSPIYERLGLKGVFVLSQSTFLGMFALFPLMSLAAQRVGHINAAVWTMLAAQGILYVIMDMGFSCALIYVRASAPSKHLLGATNGFAQTSISIVRSVGPALSNSLFAVTAEKHLMGGSFVYVFYIAITAGALYAATPLPKSLEGYVADREDDEESIETGRAES</sequence>
<dbReference type="GO" id="GO:0022857">
    <property type="term" value="F:transmembrane transporter activity"/>
    <property type="evidence" value="ECO:0007669"/>
    <property type="project" value="InterPro"/>
</dbReference>
<feature type="transmembrane region" description="Helical" evidence="6">
    <location>
        <begin position="63"/>
        <end position="85"/>
    </location>
</feature>
<comment type="subcellular location">
    <subcellularLocation>
        <location evidence="1">Membrane</location>
        <topology evidence="1">Multi-pass membrane protein</topology>
    </subcellularLocation>
</comment>
<feature type="transmembrane region" description="Helical" evidence="6">
    <location>
        <begin position="121"/>
        <end position="142"/>
    </location>
</feature>
<dbReference type="InterPro" id="IPR020846">
    <property type="entry name" value="MFS_dom"/>
</dbReference>
<evidence type="ECO:0000256" key="6">
    <source>
        <dbReference type="SAM" id="Phobius"/>
    </source>
</evidence>
<accession>A0AAD6XVS4</accession>
<dbReference type="PANTHER" id="PTHR23504:SF15">
    <property type="entry name" value="MAJOR FACILITATOR SUPERFAMILY (MFS) PROFILE DOMAIN-CONTAINING PROTEIN"/>
    <property type="match status" value="1"/>
</dbReference>
<feature type="domain" description="Major facilitator superfamily (MFS) profile" evidence="7">
    <location>
        <begin position="24"/>
        <end position="451"/>
    </location>
</feature>
<evidence type="ECO:0000259" key="7">
    <source>
        <dbReference type="PROSITE" id="PS50850"/>
    </source>
</evidence>
<evidence type="ECO:0000256" key="4">
    <source>
        <dbReference type="ARBA" id="ARBA00022989"/>
    </source>
</evidence>
<dbReference type="PROSITE" id="PS50850">
    <property type="entry name" value="MFS"/>
    <property type="match status" value="1"/>
</dbReference>
<dbReference type="SUPFAM" id="SSF103473">
    <property type="entry name" value="MFS general substrate transporter"/>
    <property type="match status" value="1"/>
</dbReference>
<dbReference type="EMBL" id="JARJCN010000007">
    <property type="protein sequence ID" value="KAJ7099486.1"/>
    <property type="molecule type" value="Genomic_DNA"/>
</dbReference>
<keyword evidence="2" id="KW-0813">Transport</keyword>
<dbReference type="InterPro" id="IPR011701">
    <property type="entry name" value="MFS"/>
</dbReference>
<feature type="transmembrane region" description="Helical" evidence="6">
    <location>
        <begin position="197"/>
        <end position="221"/>
    </location>
</feature>
<keyword evidence="9" id="KW-1185">Reference proteome</keyword>
<evidence type="ECO:0000256" key="2">
    <source>
        <dbReference type="ARBA" id="ARBA00022448"/>
    </source>
</evidence>
<evidence type="ECO:0000256" key="3">
    <source>
        <dbReference type="ARBA" id="ARBA00022692"/>
    </source>
</evidence>
<dbReference type="Gene3D" id="1.20.1250.20">
    <property type="entry name" value="MFS general substrate transporter like domains"/>
    <property type="match status" value="1"/>
</dbReference>
<dbReference type="GO" id="GO:0016020">
    <property type="term" value="C:membrane"/>
    <property type="evidence" value="ECO:0007669"/>
    <property type="project" value="UniProtKB-SubCell"/>
</dbReference>
<dbReference type="InterPro" id="IPR036259">
    <property type="entry name" value="MFS_trans_sf"/>
</dbReference>
<feature type="transmembrane region" description="Helical" evidence="6">
    <location>
        <begin position="423"/>
        <end position="444"/>
    </location>
</feature>
<dbReference type="Proteomes" id="UP001222325">
    <property type="component" value="Unassembled WGS sequence"/>
</dbReference>
<gene>
    <name evidence="8" type="ORF">B0H15DRAFT_900751</name>
</gene>
<dbReference type="PANTHER" id="PTHR23504">
    <property type="entry name" value="MAJOR FACILITATOR SUPERFAMILY DOMAIN-CONTAINING PROTEIN 10"/>
    <property type="match status" value="1"/>
</dbReference>
<feature type="transmembrane region" description="Helical" evidence="6">
    <location>
        <begin position="317"/>
        <end position="340"/>
    </location>
</feature>
<evidence type="ECO:0000256" key="5">
    <source>
        <dbReference type="ARBA" id="ARBA00023136"/>
    </source>
</evidence>
<feature type="transmembrane region" description="Helical" evidence="6">
    <location>
        <begin position="154"/>
        <end position="177"/>
    </location>
</feature>
<evidence type="ECO:0000313" key="8">
    <source>
        <dbReference type="EMBL" id="KAJ7099486.1"/>
    </source>
</evidence>
<keyword evidence="4 6" id="KW-1133">Transmembrane helix</keyword>
<evidence type="ECO:0000256" key="1">
    <source>
        <dbReference type="ARBA" id="ARBA00004141"/>
    </source>
</evidence>
<proteinExistence type="predicted"/>
<name>A0AAD6XVS4_9AGAR</name>
<feature type="transmembrane region" description="Helical" evidence="6">
    <location>
        <begin position="283"/>
        <end position="305"/>
    </location>
</feature>
<protein>
    <submittedName>
        <fullName evidence="8">Member of major facilitator superfamily multidrug-resistance, DHA1 sub-family</fullName>
    </submittedName>
</protein>
<comment type="caution">
    <text evidence="8">The sequence shown here is derived from an EMBL/GenBank/DDBJ whole genome shotgun (WGS) entry which is preliminary data.</text>
</comment>
<feature type="transmembrane region" description="Helical" evidence="6">
    <location>
        <begin position="97"/>
        <end position="115"/>
    </location>
</feature>
<reference evidence="8" key="1">
    <citation type="submission" date="2023-03" db="EMBL/GenBank/DDBJ databases">
        <title>Massive genome expansion in bonnet fungi (Mycena s.s.) driven by repeated elements and novel gene families across ecological guilds.</title>
        <authorList>
            <consortium name="Lawrence Berkeley National Laboratory"/>
            <person name="Harder C.B."/>
            <person name="Miyauchi S."/>
            <person name="Viragh M."/>
            <person name="Kuo A."/>
            <person name="Thoen E."/>
            <person name="Andreopoulos B."/>
            <person name="Lu D."/>
            <person name="Skrede I."/>
            <person name="Drula E."/>
            <person name="Henrissat B."/>
            <person name="Morin E."/>
            <person name="Kohler A."/>
            <person name="Barry K."/>
            <person name="LaButti K."/>
            <person name="Morin E."/>
            <person name="Salamov A."/>
            <person name="Lipzen A."/>
            <person name="Mereny Z."/>
            <person name="Hegedus B."/>
            <person name="Baldrian P."/>
            <person name="Stursova M."/>
            <person name="Weitz H."/>
            <person name="Taylor A."/>
            <person name="Grigoriev I.V."/>
            <person name="Nagy L.G."/>
            <person name="Martin F."/>
            <person name="Kauserud H."/>
        </authorList>
    </citation>
    <scope>NUCLEOTIDE SEQUENCE</scope>
    <source>
        <strain evidence="8">CBHHK173m</strain>
    </source>
</reference>
<dbReference type="Pfam" id="PF07690">
    <property type="entry name" value="MFS_1"/>
    <property type="match status" value="1"/>
</dbReference>
<keyword evidence="3 6" id="KW-0812">Transmembrane</keyword>
<organism evidence="8 9">
    <name type="scientific">Mycena belliarum</name>
    <dbReference type="NCBI Taxonomy" id="1033014"/>
    <lineage>
        <taxon>Eukaryota</taxon>
        <taxon>Fungi</taxon>
        <taxon>Dikarya</taxon>
        <taxon>Basidiomycota</taxon>
        <taxon>Agaricomycotina</taxon>
        <taxon>Agaricomycetes</taxon>
        <taxon>Agaricomycetidae</taxon>
        <taxon>Agaricales</taxon>
        <taxon>Marasmiineae</taxon>
        <taxon>Mycenaceae</taxon>
        <taxon>Mycena</taxon>
    </lineage>
</organism>
<feature type="transmembrane region" description="Helical" evidence="6">
    <location>
        <begin position="242"/>
        <end position="263"/>
    </location>
</feature>